<gene>
    <name evidence="11" type="ORF">POM88_006776</name>
</gene>
<dbReference type="GO" id="GO:0003723">
    <property type="term" value="F:RNA binding"/>
    <property type="evidence" value="ECO:0007669"/>
    <property type="project" value="UniProtKB-KW"/>
</dbReference>
<dbReference type="InterPro" id="IPR058752">
    <property type="entry name" value="RDRP_C_head"/>
</dbReference>
<dbReference type="InterPro" id="IPR007855">
    <property type="entry name" value="RDRP"/>
</dbReference>
<organism evidence="11 12">
    <name type="scientific">Heracleum sosnowskyi</name>
    <dbReference type="NCBI Taxonomy" id="360622"/>
    <lineage>
        <taxon>Eukaryota</taxon>
        <taxon>Viridiplantae</taxon>
        <taxon>Streptophyta</taxon>
        <taxon>Embryophyta</taxon>
        <taxon>Tracheophyta</taxon>
        <taxon>Spermatophyta</taxon>
        <taxon>Magnoliopsida</taxon>
        <taxon>eudicotyledons</taxon>
        <taxon>Gunneridae</taxon>
        <taxon>Pentapetalae</taxon>
        <taxon>asterids</taxon>
        <taxon>campanulids</taxon>
        <taxon>Apiales</taxon>
        <taxon>Apiaceae</taxon>
        <taxon>Apioideae</taxon>
        <taxon>apioid superclade</taxon>
        <taxon>Tordylieae</taxon>
        <taxon>Tordyliinae</taxon>
        <taxon>Heracleum</taxon>
    </lineage>
</organism>
<dbReference type="PANTHER" id="PTHR23079:SF55">
    <property type="entry name" value="RNA-DIRECTED RNA POLYMERASE"/>
    <property type="match status" value="1"/>
</dbReference>
<dbReference type="Pfam" id="PF05183">
    <property type="entry name" value="RdRP"/>
    <property type="match status" value="1"/>
</dbReference>
<keyword evidence="5 8" id="KW-0694">RNA-binding</keyword>
<dbReference type="InterPro" id="IPR057596">
    <property type="entry name" value="RDRP_core"/>
</dbReference>
<dbReference type="Pfam" id="PF26253">
    <property type="entry name" value="RdRP_head"/>
    <property type="match status" value="1"/>
</dbReference>
<dbReference type="GO" id="GO:0030422">
    <property type="term" value="P:siRNA processing"/>
    <property type="evidence" value="ECO:0007669"/>
    <property type="project" value="TreeGrafter"/>
</dbReference>
<reference evidence="11" key="1">
    <citation type="submission" date="2023-02" db="EMBL/GenBank/DDBJ databases">
        <title>Genome of toxic invasive species Heracleum sosnowskyi carries increased number of genes despite the absence of recent whole-genome duplications.</title>
        <authorList>
            <person name="Schelkunov M."/>
            <person name="Shtratnikova V."/>
            <person name="Makarenko M."/>
            <person name="Klepikova A."/>
            <person name="Omelchenko D."/>
            <person name="Novikova G."/>
            <person name="Obukhova E."/>
            <person name="Bogdanov V."/>
            <person name="Penin A."/>
            <person name="Logacheva M."/>
        </authorList>
    </citation>
    <scope>NUCLEOTIDE SEQUENCE</scope>
    <source>
        <strain evidence="11">Hsosn_3</strain>
        <tissue evidence="11">Leaf</tissue>
    </source>
</reference>
<evidence type="ECO:0000256" key="4">
    <source>
        <dbReference type="ARBA" id="ARBA00022695"/>
    </source>
</evidence>
<evidence type="ECO:0000256" key="7">
    <source>
        <dbReference type="ARBA" id="ARBA00048744"/>
    </source>
</evidence>
<evidence type="ECO:0000256" key="2">
    <source>
        <dbReference type="ARBA" id="ARBA00022484"/>
    </source>
</evidence>
<evidence type="ECO:0000259" key="10">
    <source>
        <dbReference type="Pfam" id="PF26253"/>
    </source>
</evidence>
<evidence type="ECO:0000256" key="8">
    <source>
        <dbReference type="RuleBase" id="RU363098"/>
    </source>
</evidence>
<comment type="function">
    <text evidence="8">Probably involved in the RNA silencing pathway and required for the generation of small interfering RNAs (siRNAs).</text>
</comment>
<feature type="domain" description="RDRP C-terminal head" evidence="10">
    <location>
        <begin position="794"/>
        <end position="868"/>
    </location>
</feature>
<comment type="similarity">
    <text evidence="1 8">Belongs to the RdRP family.</text>
</comment>
<evidence type="ECO:0000313" key="11">
    <source>
        <dbReference type="EMBL" id="KAK1396913.1"/>
    </source>
</evidence>
<evidence type="ECO:0000256" key="3">
    <source>
        <dbReference type="ARBA" id="ARBA00022679"/>
    </source>
</evidence>
<dbReference type="AlphaFoldDB" id="A0AAD8J5H0"/>
<keyword evidence="2 8" id="KW-0696">RNA-directed RNA polymerase</keyword>
<reference evidence="11" key="2">
    <citation type="submission" date="2023-05" db="EMBL/GenBank/DDBJ databases">
        <authorList>
            <person name="Schelkunov M.I."/>
        </authorList>
    </citation>
    <scope>NUCLEOTIDE SEQUENCE</scope>
    <source>
        <strain evidence="11">Hsosn_3</strain>
        <tissue evidence="11">Leaf</tissue>
    </source>
</reference>
<accession>A0AAD8J5H0</accession>
<dbReference type="Proteomes" id="UP001237642">
    <property type="component" value="Unassembled WGS sequence"/>
</dbReference>
<evidence type="ECO:0000256" key="5">
    <source>
        <dbReference type="ARBA" id="ARBA00022884"/>
    </source>
</evidence>
<dbReference type="GO" id="GO:0031380">
    <property type="term" value="C:nuclear RNA-directed RNA polymerase complex"/>
    <property type="evidence" value="ECO:0007669"/>
    <property type="project" value="TreeGrafter"/>
</dbReference>
<dbReference type="EMBL" id="JAUIZM010000002">
    <property type="protein sequence ID" value="KAK1396913.1"/>
    <property type="molecule type" value="Genomic_DNA"/>
</dbReference>
<keyword evidence="4 8" id="KW-0548">Nucleotidyltransferase</keyword>
<dbReference type="GO" id="GO:0003968">
    <property type="term" value="F:RNA-directed RNA polymerase activity"/>
    <property type="evidence" value="ECO:0007669"/>
    <property type="project" value="UniProtKB-KW"/>
</dbReference>
<keyword evidence="3 8" id="KW-0808">Transferase</keyword>
<evidence type="ECO:0000313" key="12">
    <source>
        <dbReference type="Proteomes" id="UP001237642"/>
    </source>
</evidence>
<protein>
    <recommendedName>
        <fullName evidence="8">RNA-dependent RNA polymerase</fullName>
        <ecNumber evidence="8">2.7.7.48</ecNumber>
    </recommendedName>
</protein>
<feature type="domain" description="RDRP core" evidence="9">
    <location>
        <begin position="127"/>
        <end position="745"/>
    </location>
</feature>
<comment type="caution">
    <text evidence="11">The sequence shown here is derived from an EMBL/GenBank/DDBJ whole genome shotgun (WGS) entry which is preliminary data.</text>
</comment>
<keyword evidence="12" id="KW-1185">Reference proteome</keyword>
<name>A0AAD8J5H0_9APIA</name>
<keyword evidence="6 8" id="KW-0943">RNA-mediated gene silencing</keyword>
<dbReference type="PANTHER" id="PTHR23079">
    <property type="entry name" value="RNA-DEPENDENT RNA POLYMERASE"/>
    <property type="match status" value="1"/>
</dbReference>
<dbReference type="EC" id="2.7.7.48" evidence="8"/>
<proteinExistence type="inferred from homology"/>
<comment type="catalytic activity">
    <reaction evidence="7 8">
        <text>RNA(n) + a ribonucleoside 5'-triphosphate = RNA(n+1) + diphosphate</text>
        <dbReference type="Rhea" id="RHEA:21248"/>
        <dbReference type="Rhea" id="RHEA-COMP:14527"/>
        <dbReference type="Rhea" id="RHEA-COMP:17342"/>
        <dbReference type="ChEBI" id="CHEBI:33019"/>
        <dbReference type="ChEBI" id="CHEBI:61557"/>
        <dbReference type="ChEBI" id="CHEBI:140395"/>
        <dbReference type="EC" id="2.7.7.48"/>
    </reaction>
</comment>
<evidence type="ECO:0000256" key="6">
    <source>
        <dbReference type="ARBA" id="ARBA00023158"/>
    </source>
</evidence>
<evidence type="ECO:0000256" key="1">
    <source>
        <dbReference type="ARBA" id="ARBA00005762"/>
    </source>
</evidence>
<evidence type="ECO:0000259" key="9">
    <source>
        <dbReference type="Pfam" id="PF05183"/>
    </source>
</evidence>
<sequence length="871" mass="99835">MSSKKRQRPAIFLDDTSLPLKPRKRTVTSIQKTLDLLSLLGKLEFRKAFLLLTYIGRNKIVDIMSVNEADQLLRLNDLPMEKFEEYIWSNYGRRYLGEDSPDRINHQDWDSRRTHLFYCYVYQDGTYSFKGPYLDTTKTHLQRALGDENILIVRFYECDINISDYSATCKKIAKKGILVGLRLYRHFGFKDGGREEKRKNPFLSSVKFYFVRTGSIAPSDKNATYILEKKTICEARCLFMHIHMTSSMAKYASRFSLILSNTIKLQVDLNSVRIEVIEDIPCRDQNGCDVYEDGERLIHTDGTGYISEDLAMKCPKDIFSAKYFKDQQFELVEKIKKSAEKKYHVREPPLLIQCRLFNNGLAVKGTLLVNRKLKSGTIQIRRSMIKVESDSTLPTEHSFNSLEVVAISRKPKRCTLSKNLIALLSFGGVPKDFFLKILEKALEETRVILLDRSAALQFLKKWKDRDNVDLIRRMLLSGIALDEPYLHNCLTYLASEAKKKLQRGKLPITESYYLMGTADPTGLLENDQVCVILGGGQVTGDVLVYRNPGLHFGDIHVLKATYLESMTDVVGDAKYAIFFSVKGQRSMASEIGDGDLDGDMYWVSQNPKLLSCFQASPPWKRTCPVPHGLQSKVSEFSSEQLEQALMQQYLIIRNQSCNIAAAADSWLAFMDRLLILGDNNPCETEHMKKTMLHFIDIYYSALDAAKSGKKVEFPKELKAELFPHHTERTNVYASTSVLGLIYDAVQPTQTASVGDIWIRRNFQEAKVPHECLMLWKERYNDYRKEVCNAMKSDEFKSTSIDIIIQKYKQMLYGAKELKQSKREMNDIYNDALAIHQVVYDYAKSVKDAGKCTFAWKVAGDALCKFHARKET</sequence>